<evidence type="ECO:0000313" key="3">
    <source>
        <dbReference type="Proteomes" id="UP000801492"/>
    </source>
</evidence>
<dbReference type="InterPro" id="IPR036047">
    <property type="entry name" value="F-box-like_dom_sf"/>
</dbReference>
<proteinExistence type="predicted"/>
<feature type="domain" description="F-box" evidence="1">
    <location>
        <begin position="37"/>
        <end position="83"/>
    </location>
</feature>
<dbReference type="SUPFAM" id="SSF81383">
    <property type="entry name" value="F-box domain"/>
    <property type="match status" value="1"/>
</dbReference>
<organism evidence="2 3">
    <name type="scientific">Ignelater luminosus</name>
    <name type="common">Cucubano</name>
    <name type="synonym">Pyrophorus luminosus</name>
    <dbReference type="NCBI Taxonomy" id="2038154"/>
    <lineage>
        <taxon>Eukaryota</taxon>
        <taxon>Metazoa</taxon>
        <taxon>Ecdysozoa</taxon>
        <taxon>Arthropoda</taxon>
        <taxon>Hexapoda</taxon>
        <taxon>Insecta</taxon>
        <taxon>Pterygota</taxon>
        <taxon>Neoptera</taxon>
        <taxon>Endopterygota</taxon>
        <taxon>Coleoptera</taxon>
        <taxon>Polyphaga</taxon>
        <taxon>Elateriformia</taxon>
        <taxon>Elateroidea</taxon>
        <taxon>Elateridae</taxon>
        <taxon>Agrypninae</taxon>
        <taxon>Pyrophorini</taxon>
        <taxon>Ignelater</taxon>
    </lineage>
</organism>
<protein>
    <recommendedName>
        <fullName evidence="1">F-box domain-containing protein</fullName>
    </recommendedName>
</protein>
<evidence type="ECO:0000259" key="1">
    <source>
        <dbReference type="PROSITE" id="PS50181"/>
    </source>
</evidence>
<dbReference type="Gene3D" id="1.20.1280.50">
    <property type="match status" value="1"/>
</dbReference>
<dbReference type="Gene3D" id="3.80.10.10">
    <property type="entry name" value="Ribonuclease Inhibitor"/>
    <property type="match status" value="1"/>
</dbReference>
<dbReference type="InterPro" id="IPR001810">
    <property type="entry name" value="F-box_dom"/>
</dbReference>
<dbReference type="PANTHER" id="PTHR20933:SF3">
    <property type="entry name" value="F-BOX ONLY PROTEIN 33"/>
    <property type="match status" value="1"/>
</dbReference>
<gene>
    <name evidence="2" type="ORF">ILUMI_10623</name>
</gene>
<dbReference type="Pfam" id="PF12937">
    <property type="entry name" value="F-box-like"/>
    <property type="match status" value="1"/>
</dbReference>
<dbReference type="GO" id="GO:0031398">
    <property type="term" value="P:positive regulation of protein ubiquitination"/>
    <property type="evidence" value="ECO:0007669"/>
    <property type="project" value="TreeGrafter"/>
</dbReference>
<accession>A0A8K0D2Y0</accession>
<comment type="caution">
    <text evidence="2">The sequence shown here is derived from an EMBL/GenBank/DDBJ whole genome shotgun (WGS) entry which is preliminary data.</text>
</comment>
<dbReference type="InterPro" id="IPR032675">
    <property type="entry name" value="LRR_dom_sf"/>
</dbReference>
<dbReference type="AlphaFoldDB" id="A0A8K0D2Y0"/>
<dbReference type="Proteomes" id="UP000801492">
    <property type="component" value="Unassembled WGS sequence"/>
</dbReference>
<dbReference type="OrthoDB" id="8757000at2759"/>
<dbReference type="PANTHER" id="PTHR20933">
    <property type="entry name" value="F-BOX ONLY PROTEIN 33"/>
    <property type="match status" value="1"/>
</dbReference>
<keyword evidence="3" id="KW-1185">Reference proteome</keyword>
<dbReference type="SMART" id="SM00256">
    <property type="entry name" value="FBOX"/>
    <property type="match status" value="1"/>
</dbReference>
<name>A0A8K0D2Y0_IGNLU</name>
<reference evidence="2" key="1">
    <citation type="submission" date="2019-08" db="EMBL/GenBank/DDBJ databases">
        <title>The genome of the North American firefly Photinus pyralis.</title>
        <authorList>
            <consortium name="Photinus pyralis genome working group"/>
            <person name="Fallon T.R."/>
            <person name="Sander Lower S.E."/>
            <person name="Weng J.-K."/>
        </authorList>
    </citation>
    <scope>NUCLEOTIDE SEQUENCE</scope>
    <source>
        <strain evidence="2">TRF0915ILg1</strain>
        <tissue evidence="2">Whole body</tissue>
    </source>
</reference>
<dbReference type="PROSITE" id="PS50181">
    <property type="entry name" value="FBOX"/>
    <property type="match status" value="1"/>
</dbReference>
<evidence type="ECO:0000313" key="2">
    <source>
        <dbReference type="EMBL" id="KAF2895548.1"/>
    </source>
</evidence>
<sequence>MLHTCFKCKKDMGNDNCGFLADWPRAKKSKKAEPENSHNWAYLPSVVLHDVFTLLNQRDRINASSVCRNWRQNLYHPKFWQDATFKIDVNNVSNNNYKTSIIARIVRNATIKFDSLSSSCVSEFIALLQCLSTNSNLRSLLIEPTHCRIEQPHKFFDIFTDGSNTLLTRLVQACCRIPLSRFSIGGSEDLCQHIPQFLQLLANTNSNKVSLLGLASVKDDPGNYLICDADPALFKPFKNLQVLSIDYDILSDIFLDSLENINNFRRLIVHVHGVWTGHPGTSEEAWVRFKVAHPECELRMSFIHAYDEVSHMQDHILRSNMPLSHLKVFFCEHINLEVLNLLSTWYPRTLRSIMWVDSQCHNSQNTSWDLVRRLGGPDANQPDPIVMAAWLCAKLEEVVLLGYKYFEEDLVAIARLRNDTLRVLEVANEDVIFSNEVYRGLTDSKDEISKIIGKPWAPLKPAELHPVICNSVAGDSDEYLLPKVLADLD</sequence>
<dbReference type="CDD" id="cd22104">
    <property type="entry name" value="F-box_FBXO33"/>
    <property type="match status" value="1"/>
</dbReference>
<dbReference type="EMBL" id="VTPC01005814">
    <property type="protein sequence ID" value="KAF2895548.1"/>
    <property type="molecule type" value="Genomic_DNA"/>
</dbReference>